<keyword evidence="5" id="KW-1185">Reference proteome</keyword>
<dbReference type="PANTHER" id="PTHR34605">
    <property type="entry name" value="PHAGE_INTEGRASE DOMAIN-CONTAINING PROTEIN"/>
    <property type="match status" value="1"/>
</dbReference>
<dbReference type="InterPro" id="IPR013762">
    <property type="entry name" value="Integrase-like_cat_sf"/>
</dbReference>
<dbReference type="InterPro" id="IPR011010">
    <property type="entry name" value="DNA_brk_join_enz"/>
</dbReference>
<name>A0A1C5A256_9ACTN</name>
<dbReference type="SUPFAM" id="SSF47823">
    <property type="entry name" value="lambda integrase-like, N-terminal domain"/>
    <property type="match status" value="1"/>
</dbReference>
<gene>
    <name evidence="4" type="ORF">GA0070563_1114</name>
</gene>
<evidence type="ECO:0000256" key="2">
    <source>
        <dbReference type="ARBA" id="ARBA00023172"/>
    </source>
</evidence>
<dbReference type="EMBL" id="FMCT01000011">
    <property type="protein sequence ID" value="SCF39303.1"/>
    <property type="molecule type" value="Genomic_DNA"/>
</dbReference>
<dbReference type="Pfam" id="PF00589">
    <property type="entry name" value="Phage_integrase"/>
    <property type="match status" value="1"/>
</dbReference>
<dbReference type="Proteomes" id="UP000183585">
    <property type="component" value="Unassembled WGS sequence"/>
</dbReference>
<dbReference type="GO" id="GO:0015074">
    <property type="term" value="P:DNA integration"/>
    <property type="evidence" value="ECO:0007669"/>
    <property type="project" value="InterPro"/>
</dbReference>
<dbReference type="PANTHER" id="PTHR34605:SF3">
    <property type="entry name" value="P CELL-TYPE AGGLUTINATION PROTEIN MAP4-LIKE-RELATED"/>
    <property type="match status" value="1"/>
</dbReference>
<dbReference type="InterPro" id="IPR010998">
    <property type="entry name" value="Integrase_recombinase_N"/>
</dbReference>
<reference evidence="5" key="1">
    <citation type="submission" date="2016-06" db="EMBL/GenBank/DDBJ databases">
        <authorList>
            <person name="Varghese N."/>
            <person name="Submissions Spin"/>
        </authorList>
    </citation>
    <scope>NUCLEOTIDE SEQUENCE [LARGE SCALE GENOMIC DNA]</scope>
    <source>
        <strain evidence="5">DSM 43168</strain>
    </source>
</reference>
<dbReference type="InterPro" id="IPR002104">
    <property type="entry name" value="Integrase_catalytic"/>
</dbReference>
<dbReference type="Gene3D" id="1.10.150.130">
    <property type="match status" value="1"/>
</dbReference>
<dbReference type="Gene3D" id="1.10.443.10">
    <property type="entry name" value="Intergrase catalytic core"/>
    <property type="match status" value="1"/>
</dbReference>
<dbReference type="InterPro" id="IPR052925">
    <property type="entry name" value="Phage_Integrase-like_Recomb"/>
</dbReference>
<evidence type="ECO:0000313" key="4">
    <source>
        <dbReference type="EMBL" id="SCF39303.1"/>
    </source>
</evidence>
<protein>
    <submittedName>
        <fullName evidence="4">Site-specific recombinase XerD</fullName>
    </submittedName>
</protein>
<evidence type="ECO:0000256" key="1">
    <source>
        <dbReference type="ARBA" id="ARBA00023125"/>
    </source>
</evidence>
<dbReference type="GO" id="GO:0003677">
    <property type="term" value="F:DNA binding"/>
    <property type="evidence" value="ECO:0007669"/>
    <property type="project" value="UniProtKB-KW"/>
</dbReference>
<dbReference type="AlphaFoldDB" id="A0A1C5A256"/>
<evidence type="ECO:0000313" key="5">
    <source>
        <dbReference type="Proteomes" id="UP000183585"/>
    </source>
</evidence>
<keyword evidence="1" id="KW-0238">DNA-binding</keyword>
<accession>A0A1C5A256</accession>
<keyword evidence="2" id="KW-0233">DNA recombination</keyword>
<evidence type="ECO:0000259" key="3">
    <source>
        <dbReference type="PROSITE" id="PS51898"/>
    </source>
</evidence>
<dbReference type="PROSITE" id="PS51898">
    <property type="entry name" value="TYR_RECOMBINASE"/>
    <property type="match status" value="1"/>
</dbReference>
<dbReference type="SUPFAM" id="SSF56349">
    <property type="entry name" value="DNA breaking-rejoining enzymes"/>
    <property type="match status" value="1"/>
</dbReference>
<sequence length="339" mass="36311">MTDLTPVDRAPATRDTEVSASTWALIDEATPATTRRAYRDEWTRFTRWCNAQQRTALPATAETLAEYAGHLAGRDLAPSSIGKALAAITKAHVTAGHGEPDRRGAREVLRGYRKRHVQTGGKTKRAPALTLTALRAMVATLDPDTLTGVRDRAVIVLGFAMGARRSELAALDLADLEPHAEGLQVTVRISKTDKEGRGRFVAVPYGSNLATCPVRAVEQWRTALAHHGRAEGPLFLRIDRHGRLGHVATGRGDATGRITGETVAAIIRRAAVAAGLDAASAFSGHSLRRGFATAAYAAPDADLVRIARHGGWKEGSAALFGYLEEVDRWRKNPAAGIGL</sequence>
<dbReference type="GO" id="GO:0006310">
    <property type="term" value="P:DNA recombination"/>
    <property type="evidence" value="ECO:0007669"/>
    <property type="project" value="UniProtKB-KW"/>
</dbReference>
<proteinExistence type="predicted"/>
<dbReference type="RefSeq" id="WP_074476542.1">
    <property type="nucleotide sequence ID" value="NZ_FMCT01000011.1"/>
</dbReference>
<organism evidence="4 5">
    <name type="scientific">Micromonospora carbonacea</name>
    <dbReference type="NCBI Taxonomy" id="47853"/>
    <lineage>
        <taxon>Bacteria</taxon>
        <taxon>Bacillati</taxon>
        <taxon>Actinomycetota</taxon>
        <taxon>Actinomycetes</taxon>
        <taxon>Micromonosporales</taxon>
        <taxon>Micromonosporaceae</taxon>
        <taxon>Micromonospora</taxon>
    </lineage>
</organism>
<feature type="domain" description="Tyr recombinase" evidence="3">
    <location>
        <begin position="124"/>
        <end position="336"/>
    </location>
</feature>